<evidence type="ECO:0000313" key="2">
    <source>
        <dbReference type="EnsemblMetazoa" id="XP_022647946"/>
    </source>
</evidence>
<feature type="signal peptide" evidence="1">
    <location>
        <begin position="1"/>
        <end position="16"/>
    </location>
</feature>
<keyword evidence="1" id="KW-0732">Signal</keyword>
<dbReference type="AlphaFoldDB" id="A0A7M7JHV1"/>
<keyword evidence="3" id="KW-1185">Reference proteome</keyword>
<reference evidence="2" key="1">
    <citation type="submission" date="2021-01" db="UniProtKB">
        <authorList>
            <consortium name="EnsemblMetazoa"/>
        </authorList>
    </citation>
    <scope>IDENTIFICATION</scope>
</reference>
<dbReference type="KEGG" id="vde:111244788"/>
<accession>A0A7M7JHV1</accession>
<organism evidence="2 3">
    <name type="scientific">Varroa destructor</name>
    <name type="common">Honeybee mite</name>
    <dbReference type="NCBI Taxonomy" id="109461"/>
    <lineage>
        <taxon>Eukaryota</taxon>
        <taxon>Metazoa</taxon>
        <taxon>Ecdysozoa</taxon>
        <taxon>Arthropoda</taxon>
        <taxon>Chelicerata</taxon>
        <taxon>Arachnida</taxon>
        <taxon>Acari</taxon>
        <taxon>Parasitiformes</taxon>
        <taxon>Mesostigmata</taxon>
        <taxon>Gamasina</taxon>
        <taxon>Dermanyssoidea</taxon>
        <taxon>Varroidae</taxon>
        <taxon>Varroa</taxon>
    </lineage>
</organism>
<feature type="chain" id="PRO_5029883787" evidence="1">
    <location>
        <begin position="17"/>
        <end position="134"/>
    </location>
</feature>
<name>A0A7M7JHV1_VARDE</name>
<dbReference type="Proteomes" id="UP000594260">
    <property type="component" value="Unplaced"/>
</dbReference>
<dbReference type="OrthoDB" id="10410333at2759"/>
<dbReference type="GeneID" id="111244788"/>
<sequence>MKVLATFSIVIVCARAAHIGTYTSTYQSPVHYSIQTPSYSNQAFVHAQVPVASASGAPAVYRTPFVNRNGVVSRNPDAVWNDPVEHIPFAPTPVPGSEFLIYGDPGYGAYRGNFGGVSLNSGLYGYKSKKSAKA</sequence>
<proteinExistence type="predicted"/>
<evidence type="ECO:0000256" key="1">
    <source>
        <dbReference type="SAM" id="SignalP"/>
    </source>
</evidence>
<dbReference type="InParanoid" id="A0A7M7JHV1"/>
<evidence type="ECO:0000313" key="3">
    <source>
        <dbReference type="Proteomes" id="UP000594260"/>
    </source>
</evidence>
<dbReference type="RefSeq" id="XP_022647946.1">
    <property type="nucleotide sequence ID" value="XM_022792211.1"/>
</dbReference>
<protein>
    <submittedName>
        <fullName evidence="2">Uncharacterized protein</fullName>
    </submittedName>
</protein>
<dbReference type="EnsemblMetazoa" id="XM_022792211">
    <property type="protein sequence ID" value="XP_022647946"/>
    <property type="gene ID" value="LOC111244788"/>
</dbReference>